<gene>
    <name evidence="2" type="ORF">PIBRA_LOCUS4648</name>
</gene>
<dbReference type="SMART" id="SM00368">
    <property type="entry name" value="LRR_RI"/>
    <property type="match status" value="5"/>
</dbReference>
<accession>A0A9P0TD49</accession>
<dbReference type="AlphaFoldDB" id="A0A9P0TD49"/>
<dbReference type="Pfam" id="PF13516">
    <property type="entry name" value="LRR_6"/>
    <property type="match status" value="4"/>
</dbReference>
<name>A0A9P0TD49_PIEBR</name>
<dbReference type="Gene3D" id="3.80.10.10">
    <property type="entry name" value="Ribonuclease Inhibitor"/>
    <property type="match status" value="2"/>
</dbReference>
<dbReference type="Proteomes" id="UP001152562">
    <property type="component" value="Unassembled WGS sequence"/>
</dbReference>
<organism evidence="2 3">
    <name type="scientific">Pieris brassicae</name>
    <name type="common">White butterfly</name>
    <name type="synonym">Large white butterfly</name>
    <dbReference type="NCBI Taxonomy" id="7116"/>
    <lineage>
        <taxon>Eukaryota</taxon>
        <taxon>Metazoa</taxon>
        <taxon>Ecdysozoa</taxon>
        <taxon>Arthropoda</taxon>
        <taxon>Hexapoda</taxon>
        <taxon>Insecta</taxon>
        <taxon>Pterygota</taxon>
        <taxon>Neoptera</taxon>
        <taxon>Endopterygota</taxon>
        <taxon>Lepidoptera</taxon>
        <taxon>Glossata</taxon>
        <taxon>Ditrysia</taxon>
        <taxon>Papilionoidea</taxon>
        <taxon>Pieridae</taxon>
        <taxon>Pierinae</taxon>
        <taxon>Pieris</taxon>
    </lineage>
</organism>
<dbReference type="PANTHER" id="PTHR46984:SF1">
    <property type="entry name" value="LEUCINE-RICH REPEAT-CONTAINING PROTEIN 71"/>
    <property type="match status" value="1"/>
</dbReference>
<evidence type="ECO:0000313" key="3">
    <source>
        <dbReference type="Proteomes" id="UP001152562"/>
    </source>
</evidence>
<dbReference type="SUPFAM" id="SSF52047">
    <property type="entry name" value="RNI-like"/>
    <property type="match status" value="2"/>
</dbReference>
<evidence type="ECO:0008006" key="4">
    <source>
        <dbReference type="Google" id="ProtNLM"/>
    </source>
</evidence>
<evidence type="ECO:0000313" key="2">
    <source>
        <dbReference type="EMBL" id="CAH4027438.1"/>
    </source>
</evidence>
<keyword evidence="3" id="KW-1185">Reference proteome</keyword>
<evidence type="ECO:0000256" key="1">
    <source>
        <dbReference type="SAM" id="MobiDB-lite"/>
    </source>
</evidence>
<comment type="caution">
    <text evidence="2">The sequence shown here is derived from an EMBL/GenBank/DDBJ whole genome shotgun (WGS) entry which is preliminary data.</text>
</comment>
<sequence>MNRENETKQLTEPKRVSVKSASAAPKPLDFDAFIPWICDEFAVPCEIYVTRKLQADYISTTVANPRSTSKSLTLHADSNKVDEKVYKSTSQKSNGNFNKFTNSFISINAWYDTKGRLVEITIIGSPIEIPRKLIIAISLCVPFHPSLSKITIRKRGLRLPALYEVGKLLAHSNITEVFIEDCYVPEGSYDLLLERACNLKHLSLRRLYINDAICIRIAKRLDVGEPASKTLLTLDLAFNTITDVGAKACGETLRTNRCLVHLNLCSNKITDIGADCILNSLIMFPLTIEEVRSAKIRRFEYFIKKIATFNKNEQLLISRREEEKISGSESKERKKNKKQSLNKTGQTITQLAEKLTLEEIGDFVDVFDSSQIHYINKVLHCNGNLRLTSLNLAYNNLTYITVRKVYNTLLFQRNNLDKLEGLVRVVLDGNNVPNDCREIEGINNILSKIISDIDTKQVYLQDQLVCNTTQLKSGKNAKNDFYKALKQQEGVKRRISMALSTKREIASTPEPVQQDDVGSSIETATQPSSTTSINTVTIYSVYDTYNCLTEIRLERLKNVPRVLLQVMRYLVPYYKNLTRISIINSKIDAAIIHEISNIVRVSTITQVHLDRTPVNEANYAILLDTSVIKSLSLTRCNINDDVCEIIASKLHMSTVGEKLSLLNLSSNHITDLGAKSLAAALRTNRYLRYINISDNHITDDGAVSILNVLMEFPLTDFEVLHKKERYFTYLRNKQSLYLKYLERRSSAEISSKPPKRKKISARKEKETQQPSMLNDDSMRAKLLAEQILGPFVDPFQADCIKRTDDHLYCIGNLALSHLNMSYNNLSFIMVKALKDVVTYQKGIRKVRTHNGLIKVVVDGNNLPIQCEEMNFINDLLGRKNLEFVRLSRGFSRGMP</sequence>
<proteinExistence type="predicted"/>
<feature type="region of interest" description="Disordered" evidence="1">
    <location>
        <begin position="505"/>
        <end position="527"/>
    </location>
</feature>
<dbReference type="InterPro" id="IPR001611">
    <property type="entry name" value="Leu-rich_rpt"/>
</dbReference>
<dbReference type="EMBL" id="CALOZG010000005">
    <property type="protein sequence ID" value="CAH4027438.1"/>
    <property type="molecule type" value="Genomic_DNA"/>
</dbReference>
<dbReference type="InterPro" id="IPR032675">
    <property type="entry name" value="LRR_dom_sf"/>
</dbReference>
<reference evidence="2" key="1">
    <citation type="submission" date="2022-05" db="EMBL/GenBank/DDBJ databases">
        <authorList>
            <person name="Okamura Y."/>
        </authorList>
    </citation>
    <scope>NUCLEOTIDE SEQUENCE</scope>
</reference>
<dbReference type="PROSITE" id="PS51450">
    <property type="entry name" value="LRR"/>
    <property type="match status" value="2"/>
</dbReference>
<protein>
    <recommendedName>
        <fullName evidence="4">CARMIL pleckstrin homology domain-containing protein</fullName>
    </recommendedName>
</protein>
<dbReference type="PANTHER" id="PTHR46984">
    <property type="entry name" value="LEUCINE-RICH REPEAT-CONTAINING PROTEIN 71"/>
    <property type="match status" value="1"/>
</dbReference>
<dbReference type="InterPro" id="IPR053040">
    <property type="entry name" value="LRR-containing_protein_71"/>
</dbReference>
<feature type="compositionally biased region" description="Polar residues" evidence="1">
    <location>
        <begin position="516"/>
        <end position="527"/>
    </location>
</feature>
<feature type="region of interest" description="Disordered" evidence="1">
    <location>
        <begin position="748"/>
        <end position="771"/>
    </location>
</feature>